<gene>
    <name evidence="1" type="ORF">SCLCIDRAFT_1224911</name>
</gene>
<proteinExistence type="predicted"/>
<accession>A0A0C2ZDF2</accession>
<organism evidence="1 2">
    <name type="scientific">Scleroderma citrinum Foug A</name>
    <dbReference type="NCBI Taxonomy" id="1036808"/>
    <lineage>
        <taxon>Eukaryota</taxon>
        <taxon>Fungi</taxon>
        <taxon>Dikarya</taxon>
        <taxon>Basidiomycota</taxon>
        <taxon>Agaricomycotina</taxon>
        <taxon>Agaricomycetes</taxon>
        <taxon>Agaricomycetidae</taxon>
        <taxon>Boletales</taxon>
        <taxon>Sclerodermatineae</taxon>
        <taxon>Sclerodermataceae</taxon>
        <taxon>Scleroderma</taxon>
    </lineage>
</organism>
<dbReference type="Proteomes" id="UP000053989">
    <property type="component" value="Unassembled WGS sequence"/>
</dbReference>
<reference evidence="1 2" key="1">
    <citation type="submission" date="2014-04" db="EMBL/GenBank/DDBJ databases">
        <authorList>
            <consortium name="DOE Joint Genome Institute"/>
            <person name="Kuo A."/>
            <person name="Kohler A."/>
            <person name="Nagy L.G."/>
            <person name="Floudas D."/>
            <person name="Copeland A."/>
            <person name="Barry K.W."/>
            <person name="Cichocki N."/>
            <person name="Veneault-Fourrey C."/>
            <person name="LaButti K."/>
            <person name="Lindquist E.A."/>
            <person name="Lipzen A."/>
            <person name="Lundell T."/>
            <person name="Morin E."/>
            <person name="Murat C."/>
            <person name="Sun H."/>
            <person name="Tunlid A."/>
            <person name="Henrissat B."/>
            <person name="Grigoriev I.V."/>
            <person name="Hibbett D.S."/>
            <person name="Martin F."/>
            <person name="Nordberg H.P."/>
            <person name="Cantor M.N."/>
            <person name="Hua S.X."/>
        </authorList>
    </citation>
    <scope>NUCLEOTIDE SEQUENCE [LARGE SCALE GENOMIC DNA]</scope>
    <source>
        <strain evidence="1 2">Foug A</strain>
    </source>
</reference>
<dbReference type="EMBL" id="KN822297">
    <property type="protein sequence ID" value="KIM51002.1"/>
    <property type="molecule type" value="Genomic_DNA"/>
</dbReference>
<dbReference type="InParanoid" id="A0A0C2ZDF2"/>
<evidence type="ECO:0000313" key="2">
    <source>
        <dbReference type="Proteomes" id="UP000053989"/>
    </source>
</evidence>
<dbReference type="AlphaFoldDB" id="A0A0C2ZDF2"/>
<sequence length="75" mass="8564">MCDTYTGITWYHGLVYGHAARFPMPYGVLTFQIVGAPINEHLTHRSSRDWAGHMSMHHQCFETRGYTAGVGRKDH</sequence>
<evidence type="ECO:0000313" key="1">
    <source>
        <dbReference type="EMBL" id="KIM51002.1"/>
    </source>
</evidence>
<name>A0A0C2ZDF2_9AGAM</name>
<protein>
    <submittedName>
        <fullName evidence="1">Uncharacterized protein</fullName>
    </submittedName>
</protein>
<reference evidence="2" key="2">
    <citation type="submission" date="2015-01" db="EMBL/GenBank/DDBJ databases">
        <title>Evolutionary Origins and Diversification of the Mycorrhizal Mutualists.</title>
        <authorList>
            <consortium name="DOE Joint Genome Institute"/>
            <consortium name="Mycorrhizal Genomics Consortium"/>
            <person name="Kohler A."/>
            <person name="Kuo A."/>
            <person name="Nagy L.G."/>
            <person name="Floudas D."/>
            <person name="Copeland A."/>
            <person name="Barry K.W."/>
            <person name="Cichocki N."/>
            <person name="Veneault-Fourrey C."/>
            <person name="LaButti K."/>
            <person name="Lindquist E.A."/>
            <person name="Lipzen A."/>
            <person name="Lundell T."/>
            <person name="Morin E."/>
            <person name="Murat C."/>
            <person name="Riley R."/>
            <person name="Ohm R."/>
            <person name="Sun H."/>
            <person name="Tunlid A."/>
            <person name="Henrissat B."/>
            <person name="Grigoriev I.V."/>
            <person name="Hibbett D.S."/>
            <person name="Martin F."/>
        </authorList>
    </citation>
    <scope>NUCLEOTIDE SEQUENCE [LARGE SCALE GENOMIC DNA]</scope>
    <source>
        <strain evidence="2">Foug A</strain>
    </source>
</reference>
<keyword evidence="2" id="KW-1185">Reference proteome</keyword>
<dbReference type="HOGENOM" id="CLU_2706312_0_0_1"/>